<feature type="domain" description="HTH cro/C1-type" evidence="1">
    <location>
        <begin position="24"/>
        <end position="61"/>
    </location>
</feature>
<sequence length="71" mass="7521">MKMNKEKYTLACARACLNTADVLERSGISRSTLHSALCRNSASPATVGKIARALGVDVLDILDDDAKAVEA</sequence>
<evidence type="ECO:0000313" key="3">
    <source>
        <dbReference type="Proteomes" id="UP000783588"/>
    </source>
</evidence>
<dbReference type="RefSeq" id="WP_216469460.1">
    <property type="nucleotide sequence ID" value="NZ_JAHLQI010000002.1"/>
</dbReference>
<dbReference type="Proteomes" id="UP000783588">
    <property type="component" value="Unassembled WGS sequence"/>
</dbReference>
<dbReference type="EMBL" id="JAHLQI010000002">
    <property type="protein sequence ID" value="MBU5489806.1"/>
    <property type="molecule type" value="Genomic_DNA"/>
</dbReference>
<name>A0ABS6ERT8_9FIRM</name>
<comment type="caution">
    <text evidence="2">The sequence shown here is derived from an EMBL/GenBank/DDBJ whole genome shotgun (WGS) entry which is preliminary data.</text>
</comment>
<gene>
    <name evidence="2" type="ORF">KQI75_04060</name>
</gene>
<reference evidence="2 3" key="1">
    <citation type="submission" date="2021-06" db="EMBL/GenBank/DDBJ databases">
        <authorList>
            <person name="Sun Q."/>
            <person name="Li D."/>
        </authorList>
    </citation>
    <scope>NUCLEOTIDE SEQUENCE [LARGE SCALE GENOMIC DNA]</scope>
    <source>
        <strain evidence="2 3">MSJd-7</strain>
    </source>
</reference>
<evidence type="ECO:0000313" key="2">
    <source>
        <dbReference type="EMBL" id="MBU5489806.1"/>
    </source>
</evidence>
<keyword evidence="3" id="KW-1185">Reference proteome</keyword>
<accession>A0ABS6ERT8</accession>
<protein>
    <recommendedName>
        <fullName evidence="1">HTH cro/C1-type domain-containing protein</fullName>
    </recommendedName>
</protein>
<proteinExistence type="predicted"/>
<evidence type="ECO:0000259" key="1">
    <source>
        <dbReference type="PROSITE" id="PS50943"/>
    </source>
</evidence>
<dbReference type="InterPro" id="IPR001387">
    <property type="entry name" value="Cro/C1-type_HTH"/>
</dbReference>
<dbReference type="PROSITE" id="PS50943">
    <property type="entry name" value="HTH_CROC1"/>
    <property type="match status" value="1"/>
</dbReference>
<organism evidence="2 3">
    <name type="scientific">Butyricicoccus intestinisimiae</name>
    <dbReference type="NCBI Taxonomy" id="2841509"/>
    <lineage>
        <taxon>Bacteria</taxon>
        <taxon>Bacillati</taxon>
        <taxon>Bacillota</taxon>
        <taxon>Clostridia</taxon>
        <taxon>Eubacteriales</taxon>
        <taxon>Butyricicoccaceae</taxon>
        <taxon>Butyricicoccus</taxon>
    </lineage>
</organism>